<dbReference type="GO" id="GO:0006508">
    <property type="term" value="P:proteolysis"/>
    <property type="evidence" value="ECO:0007669"/>
    <property type="project" value="UniProtKB-KW"/>
</dbReference>
<evidence type="ECO:0000259" key="15">
    <source>
        <dbReference type="SMART" id="SM01011"/>
    </source>
</evidence>
<evidence type="ECO:0000256" key="9">
    <source>
        <dbReference type="ARBA" id="ARBA00022801"/>
    </source>
</evidence>
<dbReference type="EMBL" id="MU853335">
    <property type="protein sequence ID" value="KAK4115374.1"/>
    <property type="molecule type" value="Genomic_DNA"/>
</dbReference>
<name>A0AAN6YWD0_9PEZI</name>
<keyword evidence="6" id="KW-0031">Aminopeptidase</keyword>
<evidence type="ECO:0000256" key="13">
    <source>
        <dbReference type="ARBA" id="ARBA00032413"/>
    </source>
</evidence>
<reference evidence="16" key="1">
    <citation type="journal article" date="2023" name="Mol. Phylogenet. Evol.">
        <title>Genome-scale phylogeny and comparative genomics of the fungal order Sordariales.</title>
        <authorList>
            <person name="Hensen N."/>
            <person name="Bonometti L."/>
            <person name="Westerberg I."/>
            <person name="Brannstrom I.O."/>
            <person name="Guillou S."/>
            <person name="Cros-Aarteil S."/>
            <person name="Calhoun S."/>
            <person name="Haridas S."/>
            <person name="Kuo A."/>
            <person name="Mondo S."/>
            <person name="Pangilinan J."/>
            <person name="Riley R."/>
            <person name="LaButti K."/>
            <person name="Andreopoulos B."/>
            <person name="Lipzen A."/>
            <person name="Chen C."/>
            <person name="Yan M."/>
            <person name="Daum C."/>
            <person name="Ng V."/>
            <person name="Clum A."/>
            <person name="Steindorff A."/>
            <person name="Ohm R.A."/>
            <person name="Martin F."/>
            <person name="Silar P."/>
            <person name="Natvig D.O."/>
            <person name="Lalanne C."/>
            <person name="Gautier V."/>
            <person name="Ament-Velasquez S.L."/>
            <person name="Kruys A."/>
            <person name="Hutchinson M.I."/>
            <person name="Powell A.J."/>
            <person name="Barry K."/>
            <person name="Miller A.N."/>
            <person name="Grigoriev I.V."/>
            <person name="Debuchy R."/>
            <person name="Gladieux P."/>
            <person name="Hiltunen Thoren M."/>
            <person name="Johannesson H."/>
        </authorList>
    </citation>
    <scope>NUCLEOTIDE SEQUENCE</scope>
    <source>
        <strain evidence="16">CBS 508.74</strain>
    </source>
</reference>
<evidence type="ECO:0000256" key="12">
    <source>
        <dbReference type="ARBA" id="ARBA00030849"/>
    </source>
</evidence>
<evidence type="ECO:0000256" key="2">
    <source>
        <dbReference type="ARBA" id="ARBA00001936"/>
    </source>
</evidence>
<dbReference type="PROSITE" id="PS00491">
    <property type="entry name" value="PROLINE_PEPTIDASE"/>
    <property type="match status" value="1"/>
</dbReference>
<dbReference type="SUPFAM" id="SSF53092">
    <property type="entry name" value="Creatinase/prolidase N-terminal domain"/>
    <property type="match status" value="1"/>
</dbReference>
<keyword evidence="10" id="KW-0482">Metalloprotease</keyword>
<dbReference type="SUPFAM" id="SSF55920">
    <property type="entry name" value="Creatinase/aminopeptidase"/>
    <property type="match status" value="1"/>
</dbReference>
<comment type="function">
    <text evidence="3">Catalyzes the removal of a penultimate prolyl residue from the N-termini of peptides.</text>
</comment>
<evidence type="ECO:0000256" key="3">
    <source>
        <dbReference type="ARBA" id="ARBA00002443"/>
    </source>
</evidence>
<feature type="domain" description="Aminopeptidase P N-terminal" evidence="15">
    <location>
        <begin position="59"/>
        <end position="190"/>
    </location>
</feature>
<dbReference type="GO" id="GO:0070006">
    <property type="term" value="F:metalloaminopeptidase activity"/>
    <property type="evidence" value="ECO:0007669"/>
    <property type="project" value="InterPro"/>
</dbReference>
<dbReference type="GO" id="GO:0030145">
    <property type="term" value="F:manganese ion binding"/>
    <property type="evidence" value="ECO:0007669"/>
    <property type="project" value="InterPro"/>
</dbReference>
<dbReference type="Proteomes" id="UP001302812">
    <property type="component" value="Unassembled WGS sequence"/>
</dbReference>
<evidence type="ECO:0000313" key="17">
    <source>
        <dbReference type="Proteomes" id="UP001302812"/>
    </source>
</evidence>
<dbReference type="RefSeq" id="XP_064672944.1">
    <property type="nucleotide sequence ID" value="XM_064814645.1"/>
</dbReference>
<comment type="catalytic activity">
    <reaction evidence="1">
        <text>Release of any N-terminal amino acid, including proline, that is linked to proline, even from a dipeptide or tripeptide.</text>
        <dbReference type="EC" id="3.4.11.9"/>
    </reaction>
</comment>
<keyword evidence="17" id="KW-1185">Reference proteome</keyword>
<keyword evidence="7" id="KW-0645">Protease</keyword>
<evidence type="ECO:0000256" key="10">
    <source>
        <dbReference type="ARBA" id="ARBA00023049"/>
    </source>
</evidence>
<dbReference type="InterPro" id="IPR029149">
    <property type="entry name" value="Creatin/AminoP/Spt16_N"/>
</dbReference>
<evidence type="ECO:0000256" key="7">
    <source>
        <dbReference type="ARBA" id="ARBA00022670"/>
    </source>
</evidence>
<dbReference type="PANTHER" id="PTHR43226">
    <property type="entry name" value="XAA-PRO AMINOPEPTIDASE 3"/>
    <property type="match status" value="1"/>
</dbReference>
<dbReference type="Pfam" id="PF05195">
    <property type="entry name" value="AMP_N"/>
    <property type="match status" value="1"/>
</dbReference>
<evidence type="ECO:0000256" key="4">
    <source>
        <dbReference type="ARBA" id="ARBA00008766"/>
    </source>
</evidence>
<comment type="similarity">
    <text evidence="4 14">Belongs to the peptidase M24B family.</text>
</comment>
<dbReference type="SMART" id="SM01011">
    <property type="entry name" value="AMP_N"/>
    <property type="match status" value="1"/>
</dbReference>
<proteinExistence type="inferred from homology"/>
<dbReference type="EC" id="3.4.11.9" evidence="5"/>
<evidence type="ECO:0000256" key="14">
    <source>
        <dbReference type="RuleBase" id="RU000590"/>
    </source>
</evidence>
<keyword evidence="11" id="KW-0464">Manganese</keyword>
<dbReference type="InterPro" id="IPR001131">
    <property type="entry name" value="Peptidase_M24B_aminopep-P_CS"/>
</dbReference>
<dbReference type="GeneID" id="89938770"/>
<dbReference type="CDD" id="cd01087">
    <property type="entry name" value="Prolidase"/>
    <property type="match status" value="1"/>
</dbReference>
<comment type="caution">
    <text evidence="16">The sequence shown here is derived from an EMBL/GenBank/DDBJ whole genome shotgun (WGS) entry which is preliminary data.</text>
</comment>
<dbReference type="PANTHER" id="PTHR43226:SF3">
    <property type="entry name" value="XAA-PRO AMINOPEPTIDASE AN0832-RELATED"/>
    <property type="match status" value="1"/>
</dbReference>
<evidence type="ECO:0000313" key="16">
    <source>
        <dbReference type="EMBL" id="KAK4115374.1"/>
    </source>
</evidence>
<dbReference type="InterPro" id="IPR036005">
    <property type="entry name" value="Creatinase/aminopeptidase-like"/>
</dbReference>
<organism evidence="16 17">
    <name type="scientific">Canariomyces notabilis</name>
    <dbReference type="NCBI Taxonomy" id="2074819"/>
    <lineage>
        <taxon>Eukaryota</taxon>
        <taxon>Fungi</taxon>
        <taxon>Dikarya</taxon>
        <taxon>Ascomycota</taxon>
        <taxon>Pezizomycotina</taxon>
        <taxon>Sordariomycetes</taxon>
        <taxon>Sordariomycetidae</taxon>
        <taxon>Sordariales</taxon>
        <taxon>Chaetomiaceae</taxon>
        <taxon>Canariomyces</taxon>
    </lineage>
</organism>
<dbReference type="Gene3D" id="3.90.230.10">
    <property type="entry name" value="Creatinase/methionine aminopeptidase superfamily"/>
    <property type="match status" value="1"/>
</dbReference>
<dbReference type="InterPro" id="IPR000994">
    <property type="entry name" value="Pept_M24"/>
</dbReference>
<evidence type="ECO:0000256" key="1">
    <source>
        <dbReference type="ARBA" id="ARBA00001424"/>
    </source>
</evidence>
<sequence length="563" mass="62484">MDVDHDLVLVDEFDALSIELKVASRQPPTASRLPPAEKEKLRIKEQLNHGWLHENLGKYPAKQHAKKVARELGVDSGLIYLSGQHELLYEDSDMGPEFHQRRYFFYITGADFPGCAVTYDIQRDHLILWIPYIEPRKALYYGTAPSAEEFKAASDVDDVCHIAGLQRFLRSTLSPGSTLYILHPDQAPNLGCAQGPTPRIDSVSLAPAMASARVIKTDYEIAMIRRANAISSAAHKLVLTRLKKLTNECELDALFRGFCMSRGAKHQAYPVIAASGPAAATLHYFANDQPLAGRQLVVLDAGCEWNCYASDITRTFPVSGRFTPEAAAVYAAVERMQNACIARVRPGVAYHVLHLHACAVAVGELLRLKILHNGTPSEIFKTGTVAAFFPHGLGHHVGLEVHDVSGKERLLLAEPAEWEEQAADVSNLSPWDCSSSARWRHQRHARTPRGKREWLSPEMLVAMYREATGLVGGDTASSKGQKLEKGMVVTIEPGIYFCRPYIQAYFLDNPQHAKYINTAELEKYWDVGGVRIEDDILVTEDGYENLTTAPKGKEMLDIINASD</sequence>
<evidence type="ECO:0000256" key="8">
    <source>
        <dbReference type="ARBA" id="ARBA00022723"/>
    </source>
</evidence>
<gene>
    <name evidence="16" type="ORF">N656DRAFT_776494</name>
</gene>
<comment type="cofactor">
    <cofactor evidence="2">
        <name>Mn(2+)</name>
        <dbReference type="ChEBI" id="CHEBI:29035"/>
    </cofactor>
</comment>
<dbReference type="AlphaFoldDB" id="A0AAN6YWD0"/>
<dbReference type="InterPro" id="IPR007865">
    <property type="entry name" value="Aminopep_P_N"/>
</dbReference>
<reference evidence="16" key="2">
    <citation type="submission" date="2023-05" db="EMBL/GenBank/DDBJ databases">
        <authorList>
            <consortium name="Lawrence Berkeley National Laboratory"/>
            <person name="Steindorff A."/>
            <person name="Hensen N."/>
            <person name="Bonometti L."/>
            <person name="Westerberg I."/>
            <person name="Brannstrom I.O."/>
            <person name="Guillou S."/>
            <person name="Cros-Aarteil S."/>
            <person name="Calhoun S."/>
            <person name="Haridas S."/>
            <person name="Kuo A."/>
            <person name="Mondo S."/>
            <person name="Pangilinan J."/>
            <person name="Riley R."/>
            <person name="Labutti K."/>
            <person name="Andreopoulos B."/>
            <person name="Lipzen A."/>
            <person name="Chen C."/>
            <person name="Yanf M."/>
            <person name="Daum C."/>
            <person name="Ng V."/>
            <person name="Clum A."/>
            <person name="Ohm R."/>
            <person name="Martin F."/>
            <person name="Silar P."/>
            <person name="Natvig D."/>
            <person name="Lalanne C."/>
            <person name="Gautier V."/>
            <person name="Ament-Velasquez S.L."/>
            <person name="Kruys A."/>
            <person name="Hutchinson M.I."/>
            <person name="Powell A.J."/>
            <person name="Barry K."/>
            <person name="Miller A.N."/>
            <person name="Grigoriev I.V."/>
            <person name="Debuchy R."/>
            <person name="Gladieux P."/>
            <person name="Thoren M.H."/>
            <person name="Johannesson H."/>
        </authorList>
    </citation>
    <scope>NUCLEOTIDE SEQUENCE</scope>
    <source>
        <strain evidence="16">CBS 508.74</strain>
    </source>
</reference>
<dbReference type="Pfam" id="PF00557">
    <property type="entry name" value="Peptidase_M24"/>
    <property type="match status" value="2"/>
</dbReference>
<evidence type="ECO:0000256" key="5">
    <source>
        <dbReference type="ARBA" id="ARBA00012574"/>
    </source>
</evidence>
<accession>A0AAN6YWD0</accession>
<protein>
    <recommendedName>
        <fullName evidence="5">Xaa-Pro aminopeptidase</fullName>
        <ecNumber evidence="5">3.4.11.9</ecNumber>
    </recommendedName>
    <alternativeName>
        <fullName evidence="12">Aminoacylproline aminopeptidase</fullName>
    </alternativeName>
    <alternativeName>
        <fullName evidence="13">Prolidase</fullName>
    </alternativeName>
</protein>
<keyword evidence="8 14" id="KW-0479">Metal-binding</keyword>
<keyword evidence="9" id="KW-0378">Hydrolase</keyword>
<dbReference type="Gene3D" id="3.40.350.10">
    <property type="entry name" value="Creatinase/prolidase N-terminal domain"/>
    <property type="match status" value="1"/>
</dbReference>
<dbReference type="InterPro" id="IPR052433">
    <property type="entry name" value="X-Pro_dipept-like"/>
</dbReference>
<evidence type="ECO:0000256" key="6">
    <source>
        <dbReference type="ARBA" id="ARBA00022438"/>
    </source>
</evidence>
<evidence type="ECO:0000256" key="11">
    <source>
        <dbReference type="ARBA" id="ARBA00023211"/>
    </source>
</evidence>